<dbReference type="GO" id="GO:0005524">
    <property type="term" value="F:ATP binding"/>
    <property type="evidence" value="ECO:0007669"/>
    <property type="project" value="UniProtKB-KW"/>
</dbReference>
<dbReference type="InterPro" id="IPR036640">
    <property type="entry name" value="ABC1_TM_sf"/>
</dbReference>
<evidence type="ECO:0000256" key="1">
    <source>
        <dbReference type="ARBA" id="ARBA00004651"/>
    </source>
</evidence>
<feature type="domain" description="ABC transporter" evidence="10">
    <location>
        <begin position="337"/>
        <end position="572"/>
    </location>
</feature>
<evidence type="ECO:0000256" key="2">
    <source>
        <dbReference type="ARBA" id="ARBA00022448"/>
    </source>
</evidence>
<feature type="transmembrane region" description="Helical" evidence="9">
    <location>
        <begin position="244"/>
        <end position="268"/>
    </location>
</feature>
<dbReference type="PROSITE" id="PS50893">
    <property type="entry name" value="ABC_TRANSPORTER_2"/>
    <property type="match status" value="1"/>
</dbReference>
<comment type="subcellular location">
    <subcellularLocation>
        <location evidence="1">Cell membrane</location>
        <topology evidence="1">Multi-pass membrane protein</topology>
    </subcellularLocation>
</comment>
<evidence type="ECO:0000256" key="3">
    <source>
        <dbReference type="ARBA" id="ARBA00022475"/>
    </source>
</evidence>
<evidence type="ECO:0000256" key="6">
    <source>
        <dbReference type="ARBA" id="ARBA00022840"/>
    </source>
</evidence>
<dbReference type="Pfam" id="PF00005">
    <property type="entry name" value="ABC_tran"/>
    <property type="match status" value="1"/>
</dbReference>
<protein>
    <submittedName>
        <fullName evidence="12">ATP-binding cassette, subfamily B</fullName>
    </submittedName>
</protein>
<keyword evidence="2" id="KW-0813">Transport</keyword>
<evidence type="ECO:0000256" key="5">
    <source>
        <dbReference type="ARBA" id="ARBA00022741"/>
    </source>
</evidence>
<dbReference type="InterPro" id="IPR027417">
    <property type="entry name" value="P-loop_NTPase"/>
</dbReference>
<name>A0A1M7YNE0_9FIRM</name>
<dbReference type="SUPFAM" id="SSF90123">
    <property type="entry name" value="ABC transporter transmembrane region"/>
    <property type="match status" value="1"/>
</dbReference>
<evidence type="ECO:0000259" key="10">
    <source>
        <dbReference type="PROSITE" id="PS50893"/>
    </source>
</evidence>
<feature type="transmembrane region" description="Helical" evidence="9">
    <location>
        <begin position="134"/>
        <end position="154"/>
    </location>
</feature>
<keyword evidence="7 9" id="KW-1133">Transmembrane helix</keyword>
<dbReference type="GO" id="GO:0016887">
    <property type="term" value="F:ATP hydrolysis activity"/>
    <property type="evidence" value="ECO:0007669"/>
    <property type="project" value="InterPro"/>
</dbReference>
<keyword evidence="5" id="KW-0547">Nucleotide-binding</keyword>
<dbReference type="Gene3D" id="3.40.50.300">
    <property type="entry name" value="P-loop containing nucleotide triphosphate hydrolases"/>
    <property type="match status" value="1"/>
</dbReference>
<dbReference type="InterPro" id="IPR003439">
    <property type="entry name" value="ABC_transporter-like_ATP-bd"/>
</dbReference>
<dbReference type="RefSeq" id="WP_073591122.1">
    <property type="nucleotide sequence ID" value="NZ_FRFD01000017.1"/>
</dbReference>
<dbReference type="EMBL" id="FRFD01000017">
    <property type="protein sequence ID" value="SHO54058.1"/>
    <property type="molecule type" value="Genomic_DNA"/>
</dbReference>
<keyword evidence="4 9" id="KW-0812">Transmembrane</keyword>
<dbReference type="OrthoDB" id="9762778at2"/>
<evidence type="ECO:0000313" key="12">
    <source>
        <dbReference type="EMBL" id="SHO54058.1"/>
    </source>
</evidence>
<dbReference type="InterPro" id="IPR039421">
    <property type="entry name" value="Type_1_exporter"/>
</dbReference>
<dbReference type="SMART" id="SM00382">
    <property type="entry name" value="AAA"/>
    <property type="match status" value="1"/>
</dbReference>
<keyword evidence="3" id="KW-1003">Cell membrane</keyword>
<dbReference type="SUPFAM" id="SSF52540">
    <property type="entry name" value="P-loop containing nucleoside triphosphate hydrolases"/>
    <property type="match status" value="1"/>
</dbReference>
<dbReference type="Proteomes" id="UP000184612">
    <property type="component" value="Unassembled WGS sequence"/>
</dbReference>
<evidence type="ECO:0000256" key="4">
    <source>
        <dbReference type="ARBA" id="ARBA00022692"/>
    </source>
</evidence>
<feature type="domain" description="ABC transmembrane type-1" evidence="11">
    <location>
        <begin position="20"/>
        <end position="303"/>
    </location>
</feature>
<sequence length="582" mass="64437">MKEANKIVKHIKKYWLSYSLGVLTLFIVDFASLYIPQFTGDITDGLEMQTIGMDGLLNGIVKILIVGIILAVGRFAWRYFIFGSARNIECDLRNDMFAHLETLSMGYYNKNKTGDLMAHFTNDLNAIRMAAGPAVICTFDAVIMTVMVLCKMILHVNLGLTLLAAIPLVFIAVGGVFYGKSIEKRFDEKQKAFSDLSDMAQESISGVRVIKAFVQERKEIAAFARANKENKDKNMGVVRIQATVIPLLDIVIGISSLITLLYGGYLVIQGEITLGRFIAFNQYVGMLVWPMLAAGDSITFISQGIASARRIQKIFVEKPEIFDGEDVLPVESLEGDISFCGLTFAFTEVTSEVLKDITLDIEKGTTLAVLGRTGSGKSTIANLLLRLYNTEPGMIAIDGHDINRIPLKTLRENIAYVPQDNFLFSDTIRNNIAFGTTGNEMIKVQEAAKAACIHDNIIEFPLQYETLVGERGVTISGGQKQRSSIARALLKDAPILILDDALSAVDTNTEEEILSNLKRDRAGKTTIMIAHRISTVQNADRILILDNGEMAEYGSHEELLKQDGIYARMYEKQQLEKQLEAV</sequence>
<feature type="transmembrane region" description="Helical" evidence="9">
    <location>
        <begin position="15"/>
        <end position="35"/>
    </location>
</feature>
<dbReference type="CDD" id="cd18541">
    <property type="entry name" value="ABC_6TM_TmrB_like"/>
    <property type="match status" value="1"/>
</dbReference>
<dbReference type="Gene3D" id="1.20.1560.10">
    <property type="entry name" value="ABC transporter type 1, transmembrane domain"/>
    <property type="match status" value="1"/>
</dbReference>
<evidence type="ECO:0000256" key="9">
    <source>
        <dbReference type="SAM" id="Phobius"/>
    </source>
</evidence>
<dbReference type="FunFam" id="1.20.1560.10:FF:000011">
    <property type="entry name" value="Multidrug ABC transporter ATP-binding protein"/>
    <property type="match status" value="1"/>
</dbReference>
<accession>A0A1M7YNE0</accession>
<dbReference type="PANTHER" id="PTHR43394">
    <property type="entry name" value="ATP-DEPENDENT PERMEASE MDL1, MITOCHONDRIAL"/>
    <property type="match status" value="1"/>
</dbReference>
<keyword evidence="8 9" id="KW-0472">Membrane</keyword>
<dbReference type="InterPro" id="IPR003593">
    <property type="entry name" value="AAA+_ATPase"/>
</dbReference>
<dbReference type="PANTHER" id="PTHR43394:SF1">
    <property type="entry name" value="ATP-BINDING CASSETTE SUB-FAMILY B MEMBER 10, MITOCHONDRIAL"/>
    <property type="match status" value="1"/>
</dbReference>
<organism evidence="12 13">
    <name type="scientific">Anaerocolumna xylanovorans DSM 12503</name>
    <dbReference type="NCBI Taxonomy" id="1121345"/>
    <lineage>
        <taxon>Bacteria</taxon>
        <taxon>Bacillati</taxon>
        <taxon>Bacillota</taxon>
        <taxon>Clostridia</taxon>
        <taxon>Lachnospirales</taxon>
        <taxon>Lachnospiraceae</taxon>
        <taxon>Anaerocolumna</taxon>
    </lineage>
</organism>
<dbReference type="Pfam" id="PF00664">
    <property type="entry name" value="ABC_membrane"/>
    <property type="match status" value="1"/>
</dbReference>
<evidence type="ECO:0000259" key="11">
    <source>
        <dbReference type="PROSITE" id="PS50929"/>
    </source>
</evidence>
<reference evidence="12 13" key="1">
    <citation type="submission" date="2016-12" db="EMBL/GenBank/DDBJ databases">
        <authorList>
            <person name="Song W.-J."/>
            <person name="Kurnit D.M."/>
        </authorList>
    </citation>
    <scope>NUCLEOTIDE SEQUENCE [LARGE SCALE GENOMIC DNA]</scope>
    <source>
        <strain evidence="12 13">DSM 12503</strain>
    </source>
</reference>
<evidence type="ECO:0000256" key="7">
    <source>
        <dbReference type="ARBA" id="ARBA00022989"/>
    </source>
</evidence>
<dbReference type="STRING" id="1121345.SAMN02745217_04497"/>
<evidence type="ECO:0000313" key="13">
    <source>
        <dbReference type="Proteomes" id="UP000184612"/>
    </source>
</evidence>
<dbReference type="GO" id="GO:0015421">
    <property type="term" value="F:ABC-type oligopeptide transporter activity"/>
    <property type="evidence" value="ECO:0007669"/>
    <property type="project" value="TreeGrafter"/>
</dbReference>
<proteinExistence type="predicted"/>
<dbReference type="AlphaFoldDB" id="A0A1M7YNE0"/>
<gene>
    <name evidence="12" type="ORF">SAMN02745217_04497</name>
</gene>
<dbReference type="FunFam" id="3.40.50.300:FF:000221">
    <property type="entry name" value="Multidrug ABC transporter ATP-binding protein"/>
    <property type="match status" value="1"/>
</dbReference>
<keyword evidence="6 12" id="KW-0067">ATP-binding</keyword>
<evidence type="ECO:0000256" key="8">
    <source>
        <dbReference type="ARBA" id="ARBA00023136"/>
    </source>
</evidence>
<keyword evidence="13" id="KW-1185">Reference proteome</keyword>
<feature type="transmembrane region" description="Helical" evidence="9">
    <location>
        <begin position="160"/>
        <end position="179"/>
    </location>
</feature>
<dbReference type="InterPro" id="IPR011527">
    <property type="entry name" value="ABC1_TM_dom"/>
</dbReference>
<feature type="transmembrane region" description="Helical" evidence="9">
    <location>
        <begin position="55"/>
        <end position="77"/>
    </location>
</feature>
<dbReference type="PROSITE" id="PS50929">
    <property type="entry name" value="ABC_TM1F"/>
    <property type="match status" value="1"/>
</dbReference>
<dbReference type="GO" id="GO:0005886">
    <property type="term" value="C:plasma membrane"/>
    <property type="evidence" value="ECO:0007669"/>
    <property type="project" value="UniProtKB-SubCell"/>
</dbReference>